<dbReference type="Gene3D" id="3.90.176.10">
    <property type="entry name" value="Toxin ADP-ribosyltransferase, Chain A, domain 1"/>
    <property type="match status" value="1"/>
</dbReference>
<feature type="compositionally biased region" description="Basic and acidic residues" evidence="1">
    <location>
        <begin position="781"/>
        <end position="803"/>
    </location>
</feature>
<feature type="compositionally biased region" description="Low complexity" evidence="1">
    <location>
        <begin position="740"/>
        <end position="749"/>
    </location>
</feature>
<evidence type="ECO:0000256" key="1">
    <source>
        <dbReference type="SAM" id="MobiDB-lite"/>
    </source>
</evidence>
<dbReference type="PROSITE" id="PS51996">
    <property type="entry name" value="TR_MART"/>
    <property type="match status" value="1"/>
</dbReference>
<feature type="compositionally biased region" description="Low complexity" evidence="1">
    <location>
        <begin position="354"/>
        <end position="428"/>
    </location>
</feature>
<keyword evidence="4" id="KW-1185">Reference proteome</keyword>
<feature type="compositionally biased region" description="Polar residues" evidence="1">
    <location>
        <begin position="634"/>
        <end position="648"/>
    </location>
</feature>
<feature type="domain" description="ADP ribosyltransferase" evidence="2">
    <location>
        <begin position="838"/>
        <end position="986"/>
    </location>
</feature>
<dbReference type="SUPFAM" id="SSF56399">
    <property type="entry name" value="ADP-ribosylation"/>
    <property type="match status" value="1"/>
</dbReference>
<evidence type="ECO:0000259" key="2">
    <source>
        <dbReference type="Pfam" id="PF03496"/>
    </source>
</evidence>
<dbReference type="GO" id="GO:0005576">
    <property type="term" value="C:extracellular region"/>
    <property type="evidence" value="ECO:0007669"/>
    <property type="project" value="InterPro"/>
</dbReference>
<name>A0A1M4RZB8_9ACTO</name>
<keyword evidence="3" id="KW-0808">Transferase</keyword>
<protein>
    <submittedName>
        <fullName evidence="3">Adp ribosyltransferase</fullName>
    </submittedName>
</protein>
<feature type="compositionally biased region" description="Basic and acidic residues" evidence="1">
    <location>
        <begin position="534"/>
        <end position="545"/>
    </location>
</feature>
<dbReference type="OrthoDB" id="2086631at2"/>
<organism evidence="3 4">
    <name type="scientific">Actinomyces glycerinitolerans</name>
    <dbReference type="NCBI Taxonomy" id="1892869"/>
    <lineage>
        <taxon>Bacteria</taxon>
        <taxon>Bacillati</taxon>
        <taxon>Actinomycetota</taxon>
        <taxon>Actinomycetes</taxon>
        <taxon>Actinomycetales</taxon>
        <taxon>Actinomycetaceae</taxon>
        <taxon>Actinomyces</taxon>
    </lineage>
</organism>
<proteinExistence type="predicted"/>
<dbReference type="AlphaFoldDB" id="A0A1M4RZB8"/>
<feature type="compositionally biased region" description="Polar residues" evidence="1">
    <location>
        <begin position="439"/>
        <end position="452"/>
    </location>
</feature>
<sequence>MTVANPLVAAQQESESSFWAGTGVGEDISDLSQAIGEGSWVQGSLAGVGLAGDVLFTVTNPIAAGVSIVVGWIIEHIYPLDEMLEQLTGDADAVIAGSQTWTNISNAYTQQATSLNDYLTADMADQAGQTADAWRTRAGKLAGGMNAMSAAAANIAKGLEISAAIVQFVHDMVRDAISEAIGMFFEAAAEEIFSLGLGTPAVVAQIGTWVADKVSMLASKAKDLVNSFEALSELLKKIEPGVTKLMNGLKKLDLSDWAESKGTQVGRDIKNHMSGSTPKHHATTLTAAHTTSSTSGGGATNASTTTNSSSHSTTSSAGGGHSTTNTSSSGGAGSPGSGSGGSGTSYHGIDPIHGDTTGTTSSSSAHSSTSSSAGATHTSSSSPAASTSSTPASASMADAAGGSHTRAGTTTPQADTPATTPAVPTTDASYHGIDPIHGDTTSTPSAHNTTHADTTRADAGSGADSPRAGSSGPEGTHASGPEADTGRTEAGAPDAGSSRTNDTDTGRADSGSAPAEADGTHTGDGADADSSRPAQHDTESADRDAQTTPARTDADQPDPTARDGSSPETGQDTGRSERPGQPTGEGAGPHSSRTGSPDADTPDANNPHSERAPETDQPDTQHANDTGDGKTGTDSEPGNTNPNNTSTDTHGRSDTDTDTHGRSDADADPGSNRPADHDPQQHQPDEHGKQTPDEHPKDPESPEPEHPKGQEPDPERPKGQEPESVSARRDPEDNNSHSNAAAAEATTPHTKTDDTPDPTGNHKDTPDTDTTSNHSNNDGDASSHDAHDSEPPSDSDGHVHFNENDVPTPPQETFDTSRYAYNDPEVARWADETSAATGLSRDGVIGTYDYTTNNGYSTMNPALRGSPDAPLTPEVQARIDNTLKGMDELPPVPGTTYRGTNLPDDVYHSLKDGAKEYVDQGFLSSSKEGNIADTFKGNSNNAVVFTIEGHSGVDVNPFSAHKGEAEILFRPGTTFKVTKAELGADGILRVEMTEV</sequence>
<gene>
    <name evidence="3" type="ORF">ACGLYG10_1551</name>
</gene>
<accession>A0A1M4RZB8</accession>
<reference evidence="4" key="1">
    <citation type="submission" date="2016-09" db="EMBL/GenBank/DDBJ databases">
        <authorList>
            <person name="Strepis N."/>
        </authorList>
    </citation>
    <scope>NUCLEOTIDE SEQUENCE [LARGE SCALE GENOMIC DNA]</scope>
</reference>
<evidence type="ECO:0000313" key="4">
    <source>
        <dbReference type="Proteomes" id="UP000184291"/>
    </source>
</evidence>
<feature type="region of interest" description="Disordered" evidence="1">
    <location>
        <begin position="267"/>
        <end position="816"/>
    </location>
</feature>
<dbReference type="EMBL" id="FQTT01000010">
    <property type="protein sequence ID" value="SHE25335.1"/>
    <property type="molecule type" value="Genomic_DNA"/>
</dbReference>
<dbReference type="Proteomes" id="UP000184291">
    <property type="component" value="Unassembled WGS sequence"/>
</dbReference>
<dbReference type="Pfam" id="PF03496">
    <property type="entry name" value="ADPrib_exo_Tox"/>
    <property type="match status" value="1"/>
</dbReference>
<dbReference type="GO" id="GO:0016740">
    <property type="term" value="F:transferase activity"/>
    <property type="evidence" value="ECO:0007669"/>
    <property type="project" value="UniProtKB-KW"/>
</dbReference>
<feature type="compositionally biased region" description="Basic and acidic residues" evidence="1">
    <location>
        <begin position="649"/>
        <end position="665"/>
    </location>
</feature>
<evidence type="ECO:0000313" key="3">
    <source>
        <dbReference type="EMBL" id="SHE25335.1"/>
    </source>
</evidence>
<dbReference type="RefSeq" id="WP_139240904.1">
    <property type="nucleotide sequence ID" value="NZ_FQTT01000010.1"/>
</dbReference>
<dbReference type="STRING" id="1892869.ACGLYG10_1551"/>
<feature type="compositionally biased region" description="Basic and acidic residues" evidence="1">
    <location>
        <begin position="750"/>
        <end position="766"/>
    </location>
</feature>
<feature type="compositionally biased region" description="Low complexity" evidence="1">
    <location>
        <begin position="283"/>
        <end position="329"/>
    </location>
</feature>
<feature type="compositionally biased region" description="Gly residues" evidence="1">
    <location>
        <begin position="330"/>
        <end position="343"/>
    </location>
</feature>
<feature type="compositionally biased region" description="Polar residues" evidence="1">
    <location>
        <begin position="768"/>
        <end position="779"/>
    </location>
</feature>
<dbReference type="InterPro" id="IPR003540">
    <property type="entry name" value="ADP-ribosyltransferase"/>
</dbReference>
<feature type="compositionally biased region" description="Basic and acidic residues" evidence="1">
    <location>
        <begin position="674"/>
        <end position="735"/>
    </location>
</feature>